<dbReference type="Pfam" id="PF11950">
    <property type="entry name" value="DUF3467"/>
    <property type="match status" value="1"/>
</dbReference>
<gene>
    <name evidence="2" type="ORF">ACFQDI_01240</name>
</gene>
<name>A0ABW0KJ57_9BACT</name>
<accession>A0ABW0KJ57</accession>
<reference evidence="3" key="1">
    <citation type="journal article" date="2019" name="Int. J. Syst. Evol. Microbiol.">
        <title>The Global Catalogue of Microorganisms (GCM) 10K type strain sequencing project: providing services to taxonomists for standard genome sequencing and annotation.</title>
        <authorList>
            <consortium name="The Broad Institute Genomics Platform"/>
            <consortium name="The Broad Institute Genome Sequencing Center for Infectious Disease"/>
            <person name="Wu L."/>
            <person name="Ma J."/>
        </authorList>
    </citation>
    <scope>NUCLEOTIDE SEQUENCE [LARGE SCALE GENOMIC DNA]</scope>
    <source>
        <strain evidence="3">CGMCC 4.1469</strain>
    </source>
</reference>
<proteinExistence type="predicted"/>
<dbReference type="EMBL" id="JBHSMQ010000001">
    <property type="protein sequence ID" value="MFC5453463.1"/>
    <property type="molecule type" value="Genomic_DNA"/>
</dbReference>
<evidence type="ECO:0000256" key="1">
    <source>
        <dbReference type="SAM" id="MobiDB-lite"/>
    </source>
</evidence>
<organism evidence="2 3">
    <name type="scientific">Prosthecobacter fluviatilis</name>
    <dbReference type="NCBI Taxonomy" id="445931"/>
    <lineage>
        <taxon>Bacteria</taxon>
        <taxon>Pseudomonadati</taxon>
        <taxon>Verrucomicrobiota</taxon>
        <taxon>Verrucomicrobiia</taxon>
        <taxon>Verrucomicrobiales</taxon>
        <taxon>Verrucomicrobiaceae</taxon>
        <taxon>Prosthecobacter</taxon>
    </lineage>
</organism>
<protein>
    <submittedName>
        <fullName evidence="2">DUF3467 domain-containing protein</fullName>
    </submittedName>
</protein>
<evidence type="ECO:0000313" key="2">
    <source>
        <dbReference type="EMBL" id="MFC5453463.1"/>
    </source>
</evidence>
<sequence length="112" mass="12146">MAEQIQVLGNEPSNSKTSEGPPPPAIFSNVARVIPTPNELVIDFALNLNAYGQLIDEQAKVVSRVVTTYDGAKRLVLNLAKAVQAWEQRYGQIELDFAKRGVTDPSPPTAAK</sequence>
<dbReference type="Proteomes" id="UP001596052">
    <property type="component" value="Unassembled WGS sequence"/>
</dbReference>
<evidence type="ECO:0000313" key="3">
    <source>
        <dbReference type="Proteomes" id="UP001596052"/>
    </source>
</evidence>
<feature type="region of interest" description="Disordered" evidence="1">
    <location>
        <begin position="1"/>
        <end position="24"/>
    </location>
</feature>
<dbReference type="InterPro" id="IPR021857">
    <property type="entry name" value="DUF3467"/>
</dbReference>
<comment type="caution">
    <text evidence="2">The sequence shown here is derived from an EMBL/GenBank/DDBJ whole genome shotgun (WGS) entry which is preliminary data.</text>
</comment>
<dbReference type="RefSeq" id="WP_377162565.1">
    <property type="nucleotide sequence ID" value="NZ_JBHSMQ010000001.1"/>
</dbReference>
<keyword evidence="3" id="KW-1185">Reference proteome</keyword>